<dbReference type="Proteomes" id="UP000466952">
    <property type="component" value="Unassembled WGS sequence"/>
</dbReference>
<dbReference type="EMBL" id="CYZF01000001">
    <property type="protein sequence ID" value="CUN38890.1"/>
    <property type="molecule type" value="Genomic_DNA"/>
</dbReference>
<evidence type="ECO:0000259" key="1">
    <source>
        <dbReference type="Pfam" id="PF21152"/>
    </source>
</evidence>
<dbReference type="Proteomes" id="UP000285283">
    <property type="component" value="Unassembled WGS sequence"/>
</dbReference>
<evidence type="ECO:0000313" key="19">
    <source>
        <dbReference type="EMBL" id="RGS54884.1"/>
    </source>
</evidence>
<dbReference type="Proteomes" id="UP000441711">
    <property type="component" value="Unassembled WGS sequence"/>
</dbReference>
<dbReference type="Proteomes" id="UP001222603">
    <property type="component" value="Unassembled WGS sequence"/>
</dbReference>
<evidence type="ECO:0000313" key="6">
    <source>
        <dbReference type="EMBL" id="KAB4119389.1"/>
    </source>
</evidence>
<evidence type="ECO:0000313" key="13">
    <source>
        <dbReference type="EMBL" id="MDC1901554.1"/>
    </source>
</evidence>
<evidence type="ECO:0000313" key="4">
    <source>
        <dbReference type="EMBL" id="CUP96235.1"/>
    </source>
</evidence>
<evidence type="ECO:0000313" key="21">
    <source>
        <dbReference type="EMBL" id="RHB71943.1"/>
    </source>
</evidence>
<dbReference type="Proteomes" id="UP000260795">
    <property type="component" value="Unassembled WGS sequence"/>
</dbReference>
<dbReference type="PROSITE" id="PS51257">
    <property type="entry name" value="PROKAR_LIPOPROTEIN"/>
    <property type="match status" value="1"/>
</dbReference>
<dbReference type="PANTHER" id="PTHR23403">
    <property type="entry name" value="TREHALASE"/>
    <property type="match status" value="1"/>
</dbReference>
<evidence type="ECO:0000313" key="15">
    <source>
        <dbReference type="EMBL" id="OUN56330.1"/>
    </source>
</evidence>
<evidence type="ECO:0000313" key="42">
    <source>
        <dbReference type="Proteomes" id="UP000487989"/>
    </source>
</evidence>
<dbReference type="EMBL" id="QSPV01000004">
    <property type="protein sequence ID" value="RGJ95586.1"/>
    <property type="molecule type" value="Genomic_DNA"/>
</dbReference>
<dbReference type="EMBL" id="JAQNQY010000002">
    <property type="protein sequence ID" value="MDC1751210.1"/>
    <property type="molecule type" value="Genomic_DNA"/>
</dbReference>
<evidence type="ECO:0000313" key="16">
    <source>
        <dbReference type="EMBL" id="RGJ95586.1"/>
    </source>
</evidence>
<evidence type="ECO:0000313" key="30">
    <source>
        <dbReference type="Proteomes" id="UP000261295"/>
    </source>
</evidence>
<reference evidence="24 25" key="1">
    <citation type="submission" date="2015-09" db="EMBL/GenBank/DDBJ databases">
        <authorList>
            <consortium name="Pathogen Informatics"/>
        </authorList>
    </citation>
    <scope>NUCLEOTIDE SEQUENCE [LARGE SCALE GENOMIC DNA]</scope>
    <source>
        <strain evidence="3 24">2789STDY5608791</strain>
        <strain evidence="4 25">2789STDY5834898</strain>
    </source>
</reference>
<protein>
    <submittedName>
        <fullName evidence="9">Glycoside hydrolase</fullName>
    </submittedName>
    <submittedName>
        <fullName evidence="12">Trehalase family glycosidase</fullName>
    </submittedName>
</protein>
<dbReference type="InterPro" id="IPR001661">
    <property type="entry name" value="Glyco_hydro_37"/>
</dbReference>
<keyword evidence="9" id="KW-0378">Hydrolase</keyword>
<dbReference type="Proteomes" id="UP000095766">
    <property type="component" value="Unassembled WGS sequence"/>
</dbReference>
<dbReference type="GO" id="GO:0005993">
    <property type="term" value="P:trehalose catabolic process"/>
    <property type="evidence" value="ECO:0007669"/>
    <property type="project" value="TreeGrafter"/>
</dbReference>
<dbReference type="GO" id="GO:0004555">
    <property type="term" value="F:alpha,alpha-trehalase activity"/>
    <property type="evidence" value="ECO:0007669"/>
    <property type="project" value="InterPro"/>
</dbReference>
<dbReference type="SUPFAM" id="SSF48208">
    <property type="entry name" value="Six-hairpin glycosidases"/>
    <property type="match status" value="1"/>
</dbReference>
<evidence type="ECO:0000313" key="3">
    <source>
        <dbReference type="EMBL" id="CUN38890.1"/>
    </source>
</evidence>
<dbReference type="InterPro" id="IPR012341">
    <property type="entry name" value="6hp_glycosidase-like_sf"/>
</dbReference>
<evidence type="ECO:0000313" key="33">
    <source>
        <dbReference type="Proteomes" id="UP000283766"/>
    </source>
</evidence>
<accession>A0A139KJG7</accession>
<evidence type="ECO:0000313" key="34">
    <source>
        <dbReference type="Proteomes" id="UP000285283"/>
    </source>
</evidence>
<dbReference type="EMBL" id="QSRK01000007">
    <property type="protein sequence ID" value="RGL15541.1"/>
    <property type="molecule type" value="Genomic_DNA"/>
</dbReference>
<dbReference type="Pfam" id="PF22422">
    <property type="entry name" value="MGH1-like_GH"/>
    <property type="match status" value="1"/>
</dbReference>
<reference evidence="28 29" key="5">
    <citation type="submission" date="2018-08" db="EMBL/GenBank/DDBJ databases">
        <title>A genome reference for cultivated species of the human gut microbiota.</title>
        <authorList>
            <person name="Zou Y."/>
            <person name="Xue W."/>
            <person name="Luo G."/>
        </authorList>
    </citation>
    <scope>NUCLEOTIDE SEQUENCE [LARGE SCALE GENOMIC DNA]</scope>
    <source>
        <strain evidence="19 34">AF21-53</strain>
        <strain evidence="23 33">AM18-14LB</strain>
        <strain evidence="22 31">AM29-12AC</strain>
        <strain evidence="21 35">AM39-1</strain>
        <strain evidence="20 32">AM50-4</strain>
        <strain evidence="18 30">OM07-9</strain>
        <strain evidence="17 28">TF08-13</strain>
        <strain evidence="16 29">TM04-30</strain>
    </source>
</reference>
<dbReference type="EMBL" id="JAQNSI010000379">
    <property type="protein sequence ID" value="MDC1901554.1"/>
    <property type="molecule type" value="Genomic_DNA"/>
</dbReference>
<evidence type="ECO:0000313" key="11">
    <source>
        <dbReference type="EMBL" id="KAB4259319.1"/>
    </source>
</evidence>
<evidence type="ECO:0000313" key="8">
    <source>
        <dbReference type="EMBL" id="KAB4188468.1"/>
    </source>
</evidence>
<dbReference type="Proteomes" id="UP000438773">
    <property type="component" value="Unassembled WGS sequence"/>
</dbReference>
<evidence type="ECO:0000313" key="17">
    <source>
        <dbReference type="EMBL" id="RGL15541.1"/>
    </source>
</evidence>
<dbReference type="RefSeq" id="WP_005834530.1">
    <property type="nucleotide sequence ID" value="NZ_BQNO01000001.1"/>
</dbReference>
<dbReference type="Proteomes" id="UP001218502">
    <property type="component" value="Unassembled WGS sequence"/>
</dbReference>
<evidence type="ECO:0000313" key="39">
    <source>
        <dbReference type="Proteomes" id="UP000442334"/>
    </source>
</evidence>
<dbReference type="EMBL" id="NFHS01000002">
    <property type="protein sequence ID" value="OUN56330.1"/>
    <property type="molecule type" value="Genomic_DNA"/>
</dbReference>
<evidence type="ECO:0000313" key="32">
    <source>
        <dbReference type="Proteomes" id="UP000283684"/>
    </source>
</evidence>
<feature type="domain" description="Glucosidase YgjK N-terminal" evidence="1">
    <location>
        <begin position="59"/>
        <end position="171"/>
    </location>
</feature>
<evidence type="ECO:0000313" key="35">
    <source>
        <dbReference type="Proteomes" id="UP000286114"/>
    </source>
</evidence>
<dbReference type="EMBL" id="QSHA01000009">
    <property type="protein sequence ID" value="RHB71943.1"/>
    <property type="molecule type" value="Genomic_DNA"/>
</dbReference>
<dbReference type="EMBL" id="QSTL01000005">
    <property type="protein sequence ID" value="RGM56372.1"/>
    <property type="molecule type" value="Genomic_DNA"/>
</dbReference>
<dbReference type="Proteomes" id="UP000283601">
    <property type="component" value="Unassembled WGS sequence"/>
</dbReference>
<reference evidence="14 26" key="2">
    <citation type="journal article" date="2016" name="Nat. Biotechnol.">
        <title>Measurement of bacterial replication rates in microbial communities.</title>
        <authorList>
            <person name="Brown C.T."/>
            <person name="Olm M.R."/>
            <person name="Thomas B.C."/>
            <person name="Banfield J.F."/>
        </authorList>
    </citation>
    <scope>NUCLEOTIDE SEQUENCE [LARGE SCALE GENOMIC DNA]</scope>
    <source>
        <strain evidence="14">45_41</strain>
    </source>
</reference>
<dbReference type="EMBL" id="WCTL01000008">
    <property type="protein sequence ID" value="KAB4236470.1"/>
    <property type="molecule type" value="Genomic_DNA"/>
</dbReference>
<dbReference type="EMBL" id="MNQU01000255">
    <property type="protein sequence ID" value="OKZ31553.1"/>
    <property type="molecule type" value="Genomic_DNA"/>
</dbReference>
<evidence type="ECO:0000313" key="23">
    <source>
        <dbReference type="EMBL" id="RHH30978.1"/>
    </source>
</evidence>
<gene>
    <name evidence="3" type="primary">ygjK_2</name>
    <name evidence="15" type="ORF">B5G17_05265</name>
    <name evidence="14" type="ORF">BHV79_13425</name>
    <name evidence="23" type="ORF">DW216_11565</name>
    <name evidence="22" type="ORF">DW758_10025</name>
    <name evidence="21" type="ORF">DW873_13065</name>
    <name evidence="20" type="ORF">DW988_05775</name>
    <name evidence="19" type="ORF">DWX87_10020</name>
    <name evidence="18" type="ORF">DXC07_07425</name>
    <name evidence="17" type="ORF">DXC80_06675</name>
    <name evidence="16" type="ORF">DXD40_06020</name>
    <name evidence="3" type="ORF">ERS417307_00056</name>
    <name evidence="4" type="ORF">ERS852510_02783</name>
    <name evidence="10" type="ORF">GAP47_10180</name>
    <name evidence="11" type="ORF">GAP48_01215</name>
    <name evidence="9" type="ORF">GAP55_03365</name>
    <name evidence="8" type="ORF">GAQ34_02180</name>
    <name evidence="5" type="ORF">GAQ70_08115</name>
    <name evidence="6" type="ORF">GAQ72_01210</name>
    <name evidence="7" type="ORF">GAQ75_14110</name>
    <name evidence="12" type="ORF">POY80_01955</name>
    <name evidence="13" type="ORF">POZ10_13085</name>
</gene>
<dbReference type="EMBL" id="QRVP01000007">
    <property type="protein sequence ID" value="RGS54884.1"/>
    <property type="molecule type" value="Genomic_DNA"/>
</dbReference>
<evidence type="ECO:0000313" key="31">
    <source>
        <dbReference type="Proteomes" id="UP000283601"/>
    </source>
</evidence>
<dbReference type="Proteomes" id="UP000434462">
    <property type="component" value="Unassembled WGS sequence"/>
</dbReference>
<dbReference type="PATRIC" id="fig|820.27.peg.101"/>
<name>A0A139KJG7_BACUN</name>
<evidence type="ECO:0000259" key="2">
    <source>
        <dbReference type="Pfam" id="PF22422"/>
    </source>
</evidence>
<reference evidence="27" key="3">
    <citation type="submission" date="2017-04" db="EMBL/GenBank/DDBJ databases">
        <title>Function of individual gut microbiota members based on whole genome sequencing of pure cultures obtained from chicken caecum.</title>
        <authorList>
            <person name="Medvecky M."/>
            <person name="Cejkova D."/>
            <person name="Polansky O."/>
            <person name="Karasova D."/>
            <person name="Kubasova T."/>
            <person name="Cizek A."/>
            <person name="Rychlik I."/>
        </authorList>
    </citation>
    <scope>NUCLEOTIDE SEQUENCE [LARGE SCALE GENOMIC DNA]</scope>
    <source>
        <strain evidence="27">An67</strain>
    </source>
</reference>
<dbReference type="Proteomes" id="UP000186549">
    <property type="component" value="Unassembled WGS sequence"/>
</dbReference>
<dbReference type="STRING" id="820.ERS852554_01382"/>
<dbReference type="EMBL" id="WCTR01000002">
    <property type="protein sequence ID" value="KAB4215422.1"/>
    <property type="molecule type" value="Genomic_DNA"/>
</dbReference>
<dbReference type="Proteomes" id="UP000260844">
    <property type="component" value="Unassembled WGS sequence"/>
</dbReference>
<proteinExistence type="predicted"/>
<dbReference type="AlphaFoldDB" id="A0A139KJG7"/>
<dbReference type="Proteomes" id="UP000095419">
    <property type="component" value="Unassembled WGS sequence"/>
</dbReference>
<evidence type="ECO:0000313" key="38">
    <source>
        <dbReference type="Proteomes" id="UP000441711"/>
    </source>
</evidence>
<dbReference type="EMBL" id="CZAO01000013">
    <property type="protein sequence ID" value="CUP96235.1"/>
    <property type="molecule type" value="Genomic_DNA"/>
</dbReference>
<evidence type="ECO:0000313" key="40">
    <source>
        <dbReference type="Proteomes" id="UP000462376"/>
    </source>
</evidence>
<evidence type="ECO:0000313" key="37">
    <source>
        <dbReference type="Proteomes" id="UP000438773"/>
    </source>
</evidence>
<dbReference type="Proteomes" id="UP000286114">
    <property type="component" value="Unassembled WGS sequence"/>
</dbReference>
<evidence type="ECO:0000313" key="10">
    <source>
        <dbReference type="EMBL" id="KAB4236470.1"/>
    </source>
</evidence>
<dbReference type="Proteomes" id="UP000442334">
    <property type="component" value="Unassembled WGS sequence"/>
</dbReference>
<dbReference type="Proteomes" id="UP000462376">
    <property type="component" value="Unassembled WGS sequence"/>
</dbReference>
<evidence type="ECO:0000313" key="22">
    <source>
        <dbReference type="EMBL" id="RHE23532.1"/>
    </source>
</evidence>
<dbReference type="Proteomes" id="UP000196329">
    <property type="component" value="Unassembled WGS sequence"/>
</dbReference>
<evidence type="ECO:0000313" key="14">
    <source>
        <dbReference type="EMBL" id="OKZ31553.1"/>
    </source>
</evidence>
<dbReference type="EMBL" id="QRJL01000006">
    <property type="protein sequence ID" value="RHH30978.1"/>
    <property type="molecule type" value="Genomic_DNA"/>
</dbReference>
<dbReference type="PANTHER" id="PTHR23403:SF1">
    <property type="entry name" value="TREHALASE"/>
    <property type="match status" value="1"/>
</dbReference>
<evidence type="ECO:0000313" key="20">
    <source>
        <dbReference type="EMBL" id="RGZ50637.1"/>
    </source>
</evidence>
<feature type="domain" description="Mannosylglycerate hydrolase MGH1-like glycoside hydrolase" evidence="2">
    <location>
        <begin position="328"/>
        <end position="658"/>
    </location>
</feature>
<reference evidence="36 37" key="6">
    <citation type="journal article" date="2019" name="Nat. Med.">
        <title>A library of human gut bacterial isolates paired with longitudinal multiomics data enables mechanistic microbiome research.</title>
        <authorList>
            <person name="Poyet M."/>
            <person name="Groussin M."/>
            <person name="Gibbons S.M."/>
            <person name="Avila-Pacheco J."/>
            <person name="Jiang X."/>
            <person name="Kearney S.M."/>
            <person name="Perrotta A.R."/>
            <person name="Berdy B."/>
            <person name="Zhao S."/>
            <person name="Lieberman T.D."/>
            <person name="Swanson P.K."/>
            <person name="Smith M."/>
            <person name="Roesemann S."/>
            <person name="Alexander J.E."/>
            <person name="Rich S.A."/>
            <person name="Livny J."/>
            <person name="Vlamakis H."/>
            <person name="Clish C."/>
            <person name="Bullock K."/>
            <person name="Deik A."/>
            <person name="Scott J."/>
            <person name="Pierce K.A."/>
            <person name="Xavier R.J."/>
            <person name="Alm E.J."/>
        </authorList>
    </citation>
    <scope>NUCLEOTIDE SEQUENCE [LARGE SCALE GENOMIC DNA]</scope>
    <source>
        <strain evidence="9 41">BIOML-A11</strain>
        <strain evidence="8 39">BIOML-A21</strain>
        <strain evidence="11 42">BIOML-A3</strain>
        <strain evidence="5 38">BIOML-A36</strain>
        <strain evidence="7 37">BIOML-A37</strain>
        <strain evidence="6 36">BIOML-A38</strain>
        <strain evidence="10 40">BIOML-A5</strain>
    </source>
</reference>
<dbReference type="InterPro" id="IPR048450">
    <property type="entry name" value="YgjK_N"/>
</dbReference>
<evidence type="ECO:0000313" key="24">
    <source>
        <dbReference type="Proteomes" id="UP000095419"/>
    </source>
</evidence>
<dbReference type="EMBL" id="WCUA01000001">
    <property type="protein sequence ID" value="KAB4188468.1"/>
    <property type="molecule type" value="Genomic_DNA"/>
</dbReference>
<organism evidence="9 41">
    <name type="scientific">Bacteroides uniformis</name>
    <dbReference type="NCBI Taxonomy" id="820"/>
    <lineage>
        <taxon>Bacteria</taxon>
        <taxon>Pseudomonadati</taxon>
        <taxon>Bacteroidota</taxon>
        <taxon>Bacteroidia</taxon>
        <taxon>Bacteroidales</taxon>
        <taxon>Bacteroidaceae</taxon>
        <taxon>Bacteroides</taxon>
    </lineage>
</organism>
<reference evidence="15" key="4">
    <citation type="journal article" date="2018" name="BMC Genomics">
        <title>Whole genome sequencing and function prediction of 133 gut anaerobes isolated from chicken caecum in pure cultures.</title>
        <authorList>
            <person name="Medvecky M."/>
            <person name="Cejkova D."/>
            <person name="Polansky O."/>
            <person name="Karasova D."/>
            <person name="Kubasova T."/>
            <person name="Cizek A."/>
            <person name="Rychlik I."/>
        </authorList>
    </citation>
    <scope>NUCLEOTIDE SEQUENCE</scope>
    <source>
        <strain evidence="15">An67</strain>
    </source>
</reference>
<dbReference type="EMBL" id="WCTJ01000001">
    <property type="protein sequence ID" value="KAB4259319.1"/>
    <property type="molecule type" value="Genomic_DNA"/>
</dbReference>
<evidence type="ECO:0000313" key="18">
    <source>
        <dbReference type="EMBL" id="RGM56372.1"/>
    </source>
</evidence>
<dbReference type="InterPro" id="IPR054491">
    <property type="entry name" value="MGH1-like_GH"/>
</dbReference>
<evidence type="ECO:0000313" key="12">
    <source>
        <dbReference type="EMBL" id="MDC1751210.1"/>
    </source>
</evidence>
<evidence type="ECO:0000313" key="36">
    <source>
        <dbReference type="Proteomes" id="UP000434462"/>
    </source>
</evidence>
<dbReference type="EMBL" id="WCUP01000005">
    <property type="protein sequence ID" value="KAB4109800.1"/>
    <property type="molecule type" value="Genomic_DNA"/>
</dbReference>
<reference evidence="12" key="7">
    <citation type="submission" date="2022-10" db="EMBL/GenBank/DDBJ databases">
        <title>Human gut microbiome strain richness.</title>
        <authorList>
            <person name="Chen-Liaw A."/>
        </authorList>
    </citation>
    <scope>NUCLEOTIDE SEQUENCE</scope>
    <source>
        <strain evidence="13">1001713st1_F9_1001713B170221_170320</strain>
        <strain evidence="12">A1_m1001262Bd0_191120</strain>
    </source>
</reference>
<dbReference type="Proteomes" id="UP000283766">
    <property type="component" value="Unassembled WGS sequence"/>
</dbReference>
<dbReference type="Gene3D" id="2.70.98.50">
    <property type="entry name" value="putative glycoside hydrolase family protein from bacillus halodurans"/>
    <property type="match status" value="1"/>
</dbReference>
<evidence type="ECO:0000313" key="28">
    <source>
        <dbReference type="Proteomes" id="UP000260795"/>
    </source>
</evidence>
<dbReference type="EMBL" id="QSEE01000003">
    <property type="protein sequence ID" value="RGZ50637.1"/>
    <property type="molecule type" value="Genomic_DNA"/>
</dbReference>
<dbReference type="EMBL" id="WCUR01000002">
    <property type="protein sequence ID" value="KAB4119389.1"/>
    <property type="molecule type" value="Genomic_DNA"/>
</dbReference>
<evidence type="ECO:0000313" key="9">
    <source>
        <dbReference type="EMBL" id="KAB4215422.1"/>
    </source>
</evidence>
<sequence>MRHPNKNIALTGIVACILASCVKAPTSSEPLLSKQADFCNLINIKNTPAGAVDWDAYVFADKGAWMAYSLPDNENRRHAGAFMGPMVMTGRGWIAAGLAEPTLWVNGEQYRMVYNVQTTRYLPGKLIQEYNDENLNFTTELCYLTSRSVAIRSIVKNMSQKPVKVSFDWNGGVYEPTSVVSSIDKGLSFIRPKDSTNTVIRFLTADKIQAVGSDSLHVTEKSEMTLEPGKTYQSEMTQTLTLRGEDTAKELAAIATLNIDNCFELNEQQWNAQIASLLSGNSKYLKDNKYRKVLVKAMMTLNSNYRTPAGDILHGGSNPSYNGFINGIWSWDSWKIASGNVHFNEEIAKSEMITLFDYQADNGMVPDFISYNKKYNNWRDAKPPVAAWGAMNVYKATGDKKFLETMFDKLYKFHQWWYAERDHNHNGICEYGSTDGTLIAACWESGMDNGVRFDDAVMQKNSEKAWSMNQENICLNSFLYVDKTILAEMATLLNKPELAAQLNAEAKVIKEFVQTKMWDKETGFFYDTRIDTGEHIKVMGAECWLPLWAGIATPEQAKQVMQKMMDPQKFNSTLPLGTLDISHPRLRPVRGYWRGPVWVDQVYFGITGLRNYGFDREADILTEKFINNAQGLTTDGPIHENYNPLTGEALNSPNFGWSSACIIKMLLDE</sequence>
<dbReference type="Proteomes" id="UP000283684">
    <property type="component" value="Unassembled WGS sequence"/>
</dbReference>
<dbReference type="Proteomes" id="UP000487989">
    <property type="component" value="Unassembled WGS sequence"/>
</dbReference>
<keyword evidence="12" id="KW-0326">Glycosidase</keyword>
<dbReference type="EMBL" id="WCUQ01000008">
    <property type="protein sequence ID" value="KAB4123176.1"/>
    <property type="molecule type" value="Genomic_DNA"/>
</dbReference>
<dbReference type="Pfam" id="PF21152">
    <property type="entry name" value="YgjK_N"/>
    <property type="match status" value="1"/>
</dbReference>
<dbReference type="InterPro" id="IPR008928">
    <property type="entry name" value="6-hairpin_glycosidase_sf"/>
</dbReference>
<dbReference type="EMBL" id="QSJZ01000006">
    <property type="protein sequence ID" value="RHE23532.1"/>
    <property type="molecule type" value="Genomic_DNA"/>
</dbReference>
<evidence type="ECO:0000313" key="27">
    <source>
        <dbReference type="Proteomes" id="UP000196329"/>
    </source>
</evidence>
<evidence type="ECO:0000313" key="25">
    <source>
        <dbReference type="Proteomes" id="UP000095766"/>
    </source>
</evidence>
<evidence type="ECO:0000313" key="29">
    <source>
        <dbReference type="Proteomes" id="UP000260844"/>
    </source>
</evidence>
<evidence type="ECO:0000313" key="41">
    <source>
        <dbReference type="Proteomes" id="UP000466952"/>
    </source>
</evidence>
<dbReference type="Gene3D" id="1.50.10.10">
    <property type="match status" value="1"/>
</dbReference>
<evidence type="ECO:0000313" key="7">
    <source>
        <dbReference type="EMBL" id="KAB4123176.1"/>
    </source>
</evidence>
<evidence type="ECO:0000313" key="26">
    <source>
        <dbReference type="Proteomes" id="UP000186549"/>
    </source>
</evidence>
<evidence type="ECO:0000313" key="5">
    <source>
        <dbReference type="EMBL" id="KAB4109800.1"/>
    </source>
</evidence>
<dbReference type="Proteomes" id="UP000261295">
    <property type="component" value="Unassembled WGS sequence"/>
</dbReference>